<dbReference type="AlphaFoldDB" id="A0A415SEE8"/>
<evidence type="ECO:0000313" key="1">
    <source>
        <dbReference type="EMBL" id="RHM81398.1"/>
    </source>
</evidence>
<reference evidence="1 2" key="1">
    <citation type="submission" date="2018-08" db="EMBL/GenBank/DDBJ databases">
        <title>A genome reference for cultivated species of the human gut microbiota.</title>
        <authorList>
            <person name="Zou Y."/>
            <person name="Xue W."/>
            <person name="Luo G."/>
        </authorList>
    </citation>
    <scope>NUCLEOTIDE SEQUENCE [LARGE SCALE GENOMIC DNA]</scope>
    <source>
        <strain evidence="1 2">AF33-12</strain>
    </source>
</reference>
<gene>
    <name evidence="1" type="ORF">DWZ50_00950</name>
</gene>
<evidence type="ECO:0000313" key="2">
    <source>
        <dbReference type="Proteomes" id="UP000285610"/>
    </source>
</evidence>
<accession>A0A415SEE8</accession>
<sequence>MLSNTLSIIEMTIQYKLNNNVNITALVDFFKNYKINMWIYPGVLKRKFSLSLPEIYDFLSALEEQGVLQSYYELYCSNCQKSMGTVRLFNELPETFECELCHGELSTLENSFIIYKVMRDD</sequence>
<organism evidence="1 2">
    <name type="scientific">Mediterraneibacter gnavus</name>
    <name type="common">Ruminococcus gnavus</name>
    <dbReference type="NCBI Taxonomy" id="33038"/>
    <lineage>
        <taxon>Bacteria</taxon>
        <taxon>Bacillati</taxon>
        <taxon>Bacillota</taxon>
        <taxon>Clostridia</taxon>
        <taxon>Lachnospirales</taxon>
        <taxon>Lachnospiraceae</taxon>
        <taxon>Mediterraneibacter</taxon>
    </lineage>
</organism>
<dbReference type="EMBL" id="QRQE01000002">
    <property type="protein sequence ID" value="RHM81398.1"/>
    <property type="molecule type" value="Genomic_DNA"/>
</dbReference>
<protein>
    <submittedName>
        <fullName evidence="1">Uncharacterized protein</fullName>
    </submittedName>
</protein>
<comment type="caution">
    <text evidence="1">The sequence shown here is derived from an EMBL/GenBank/DDBJ whole genome shotgun (WGS) entry which is preliminary data.</text>
</comment>
<name>A0A415SEE8_MEDGN</name>
<proteinExistence type="predicted"/>
<dbReference type="Proteomes" id="UP000285610">
    <property type="component" value="Unassembled WGS sequence"/>
</dbReference>